<sequence length="380" mass="41493">MKDEMGVLSVYATADPREKSTSWPAWRREVNNELSALRDDVAANGEKKRKTAVLAKLDSLETDLADVLDTGESGVGRALFAPVSSDEVRMLSLQMPLEDRAVLESRPYLRPLAAALSIGAPAGILAVSRDGVRLVDLRFGAATEVTKFSFEVDTSEWRTMRGAGGGKSGPAAHVSPQYDRFDRRVEQNLIQFLQSIRPDIEEHARQQGWQSLVITGEPRLVETVRGKLPANGHRDIIVLDRVLESLSASEIAAQIRPELEAIRTRRCRELAERARGTALSGGQATVGVSDTLGAFREGRVAHLILASDQRLSGHRTSDGQYFPEGELPSQQTDGSVTHEPDLGERMIERALTSGADVTVLPTDVAHVLQADEGVAAYLRW</sequence>
<dbReference type="OrthoDB" id="4638263at2"/>
<accession>A0A543NHY0</accession>
<gene>
    <name evidence="2" type="ORF">FHX37_1334</name>
</gene>
<name>A0A543NHY0_9ACTN</name>
<dbReference type="InterPro" id="IPR040983">
    <property type="entry name" value="Bact_RF_family5"/>
</dbReference>
<organism evidence="2 3">
    <name type="scientific">Haloactinospora alba</name>
    <dbReference type="NCBI Taxonomy" id="405555"/>
    <lineage>
        <taxon>Bacteria</taxon>
        <taxon>Bacillati</taxon>
        <taxon>Actinomycetota</taxon>
        <taxon>Actinomycetes</taxon>
        <taxon>Streptosporangiales</taxon>
        <taxon>Nocardiopsidaceae</taxon>
        <taxon>Haloactinospora</taxon>
    </lineage>
</organism>
<dbReference type="Proteomes" id="UP000317422">
    <property type="component" value="Unassembled WGS sequence"/>
</dbReference>
<evidence type="ECO:0000313" key="3">
    <source>
        <dbReference type="Proteomes" id="UP000317422"/>
    </source>
</evidence>
<comment type="caution">
    <text evidence="2">The sequence shown here is derived from an EMBL/GenBank/DDBJ whole genome shotgun (WGS) entry which is preliminary data.</text>
</comment>
<reference evidence="2 3" key="1">
    <citation type="submission" date="2019-06" db="EMBL/GenBank/DDBJ databases">
        <title>Sequencing the genomes of 1000 actinobacteria strains.</title>
        <authorList>
            <person name="Klenk H.-P."/>
        </authorList>
    </citation>
    <scope>NUCLEOTIDE SEQUENCE [LARGE SCALE GENOMIC DNA]</scope>
    <source>
        <strain evidence="2 3">DSM 45015</strain>
    </source>
</reference>
<dbReference type="Gene3D" id="3.30.1330.30">
    <property type="match status" value="1"/>
</dbReference>
<protein>
    <submittedName>
        <fullName evidence="2">Peptide subunit release factor 1 (ERF1)</fullName>
    </submittedName>
</protein>
<evidence type="ECO:0000313" key="2">
    <source>
        <dbReference type="EMBL" id="TQN31431.1"/>
    </source>
</evidence>
<feature type="region of interest" description="Disordered" evidence="1">
    <location>
        <begin position="313"/>
        <end position="337"/>
    </location>
</feature>
<dbReference type="EMBL" id="VFQC01000001">
    <property type="protein sequence ID" value="TQN31431.1"/>
    <property type="molecule type" value="Genomic_DNA"/>
</dbReference>
<dbReference type="Pfam" id="PF18846">
    <property type="entry name" value="baeRF_family5"/>
    <property type="match status" value="1"/>
</dbReference>
<proteinExistence type="predicted"/>
<dbReference type="AlphaFoldDB" id="A0A543NHY0"/>
<evidence type="ECO:0000256" key="1">
    <source>
        <dbReference type="SAM" id="MobiDB-lite"/>
    </source>
</evidence>
<dbReference type="InterPro" id="IPR029064">
    <property type="entry name" value="Ribosomal_eL30-like_sf"/>
</dbReference>
<keyword evidence="3" id="KW-1185">Reference proteome</keyword>